<evidence type="ECO:0008006" key="4">
    <source>
        <dbReference type="Google" id="ProtNLM"/>
    </source>
</evidence>
<evidence type="ECO:0000256" key="1">
    <source>
        <dbReference type="SAM" id="Phobius"/>
    </source>
</evidence>
<feature type="transmembrane region" description="Helical" evidence="1">
    <location>
        <begin position="12"/>
        <end position="31"/>
    </location>
</feature>
<gene>
    <name evidence="2" type="ORF">RNA01_11750</name>
</gene>
<keyword evidence="1" id="KW-0472">Membrane</keyword>
<accession>A0A512HFL3</accession>
<dbReference type="Proteomes" id="UP000321717">
    <property type="component" value="Unassembled WGS sequence"/>
</dbReference>
<dbReference type="EMBL" id="BJZP01000004">
    <property type="protein sequence ID" value="GEO84243.1"/>
    <property type="molecule type" value="Genomic_DNA"/>
</dbReference>
<evidence type="ECO:0000313" key="3">
    <source>
        <dbReference type="Proteomes" id="UP000321717"/>
    </source>
</evidence>
<keyword evidence="3" id="KW-1185">Reference proteome</keyword>
<name>A0A512HFL3_9HYPH</name>
<evidence type="ECO:0000313" key="2">
    <source>
        <dbReference type="EMBL" id="GEO84243.1"/>
    </source>
</evidence>
<comment type="caution">
    <text evidence="2">The sequence shown here is derived from an EMBL/GenBank/DDBJ whole genome shotgun (WGS) entry which is preliminary data.</text>
</comment>
<proteinExistence type="predicted"/>
<sequence>MEGLMLRLSAVLYILVASVLGGVAVIALLSMNMMEGWKIAAAFGAGCVVAIPVAAVLGRKMYNAMKTPSATA</sequence>
<protein>
    <recommendedName>
        <fullName evidence="4">CTP synthetase</fullName>
    </recommendedName>
</protein>
<dbReference type="AlphaFoldDB" id="A0A512HFL3"/>
<keyword evidence="1" id="KW-1133">Transmembrane helix</keyword>
<feature type="transmembrane region" description="Helical" evidence="1">
    <location>
        <begin position="37"/>
        <end position="57"/>
    </location>
</feature>
<keyword evidence="1" id="KW-0812">Transmembrane</keyword>
<reference evidence="2 3" key="1">
    <citation type="submission" date="2019-07" db="EMBL/GenBank/DDBJ databases">
        <title>Whole genome shotgun sequence of Rhizobium naphthalenivorans NBRC 107585.</title>
        <authorList>
            <person name="Hosoyama A."/>
            <person name="Uohara A."/>
            <person name="Ohji S."/>
            <person name="Ichikawa N."/>
        </authorList>
    </citation>
    <scope>NUCLEOTIDE SEQUENCE [LARGE SCALE GENOMIC DNA]</scope>
    <source>
        <strain evidence="2 3">NBRC 107585</strain>
    </source>
</reference>
<organism evidence="2 3">
    <name type="scientific">Ciceribacter naphthalenivorans</name>
    <dbReference type="NCBI Taxonomy" id="1118451"/>
    <lineage>
        <taxon>Bacteria</taxon>
        <taxon>Pseudomonadati</taxon>
        <taxon>Pseudomonadota</taxon>
        <taxon>Alphaproteobacteria</taxon>
        <taxon>Hyphomicrobiales</taxon>
        <taxon>Rhizobiaceae</taxon>
        <taxon>Ciceribacter</taxon>
    </lineage>
</organism>